<keyword evidence="2" id="KW-1185">Reference proteome</keyword>
<name>A0ABY5RZG1_9HYPH</name>
<dbReference type="Proteomes" id="UP001017257">
    <property type="component" value="Plasmid pR24_1"/>
</dbReference>
<geneLocation type="plasmid" evidence="1 2">
    <name>pR24_1</name>
</geneLocation>
<keyword evidence="1" id="KW-0614">Plasmid</keyword>
<sequence>MPIFITRGRYSAEAVRNLVANPEDRLPAVRNLVEAAGGKLLSFYVILGHYDFLIITEAPSAKEASAAILAAAASGSITDNETTEAFTTAEAKQVFAGAGKVAESYKRPGK</sequence>
<protein>
    <submittedName>
        <fullName evidence="1">GYD domain-containing protein</fullName>
    </submittedName>
</protein>
<gene>
    <name evidence="1" type="ORF">HPT29_025020</name>
</gene>
<reference evidence="1" key="1">
    <citation type="submission" date="2022-08" db="EMBL/GenBank/DDBJ databases">
        <title>Microvirga terrae sp. nov., isolated from soil.</title>
        <authorList>
            <person name="Kim K.H."/>
            <person name="Seo Y.L."/>
            <person name="Kim J.M."/>
            <person name="Lee J.K."/>
            <person name="Han D.M."/>
            <person name="Jeon C.O."/>
        </authorList>
    </citation>
    <scope>NUCLEOTIDE SEQUENCE</scope>
    <source>
        <strain evidence="1">R24</strain>
        <plasmid evidence="1">pR24_1</plasmid>
    </source>
</reference>
<organism evidence="1 2">
    <name type="scientific">Microvirga terrae</name>
    <dbReference type="NCBI Taxonomy" id="2740529"/>
    <lineage>
        <taxon>Bacteria</taxon>
        <taxon>Pseudomonadati</taxon>
        <taxon>Pseudomonadota</taxon>
        <taxon>Alphaproteobacteria</taxon>
        <taxon>Hyphomicrobiales</taxon>
        <taxon>Methylobacteriaceae</taxon>
        <taxon>Microvirga</taxon>
    </lineage>
</organism>
<dbReference type="Pfam" id="PF08734">
    <property type="entry name" value="GYD"/>
    <property type="match status" value="1"/>
</dbReference>
<evidence type="ECO:0000313" key="2">
    <source>
        <dbReference type="Proteomes" id="UP001017257"/>
    </source>
</evidence>
<dbReference type="RefSeq" id="WP_173948998.1">
    <property type="nucleotide sequence ID" value="NZ_CP102846.1"/>
</dbReference>
<accession>A0ABY5RZG1</accession>
<dbReference type="InterPro" id="IPR014845">
    <property type="entry name" value="GYD/TTHA1554"/>
</dbReference>
<dbReference type="EMBL" id="CP102846">
    <property type="protein sequence ID" value="UVF22423.1"/>
    <property type="molecule type" value="Genomic_DNA"/>
</dbReference>
<evidence type="ECO:0000313" key="1">
    <source>
        <dbReference type="EMBL" id="UVF22423.1"/>
    </source>
</evidence>
<proteinExistence type="predicted"/>